<dbReference type="KEGG" id="fcy:FRACYDRAFT_250510"/>
<evidence type="ECO:0000259" key="6">
    <source>
        <dbReference type="PROSITE" id="PS51891"/>
    </source>
</evidence>
<evidence type="ECO:0000256" key="3">
    <source>
        <dbReference type="ARBA" id="ARBA00022833"/>
    </source>
</evidence>
<protein>
    <recommendedName>
        <fullName evidence="6">CENP-V/GFA domain-containing protein</fullName>
    </recommendedName>
</protein>
<evidence type="ECO:0000313" key="8">
    <source>
        <dbReference type="Proteomes" id="UP000095751"/>
    </source>
</evidence>
<evidence type="ECO:0000256" key="1">
    <source>
        <dbReference type="ARBA" id="ARBA00005495"/>
    </source>
</evidence>
<feature type="signal peptide" evidence="5">
    <location>
        <begin position="1"/>
        <end position="29"/>
    </location>
</feature>
<accession>A0A1E7EPV0</accession>
<dbReference type="GO" id="GO:0046872">
    <property type="term" value="F:metal ion binding"/>
    <property type="evidence" value="ECO:0007669"/>
    <property type="project" value="UniProtKB-KW"/>
</dbReference>
<proteinExistence type="inferred from homology"/>
<dbReference type="EMBL" id="KV784383">
    <property type="protein sequence ID" value="OEU07884.1"/>
    <property type="molecule type" value="Genomic_DNA"/>
</dbReference>
<dbReference type="OrthoDB" id="406576at2759"/>
<gene>
    <name evidence="7" type="ORF">FRACYDRAFT_250510</name>
</gene>
<keyword evidence="4" id="KW-0456">Lyase</keyword>
<dbReference type="Gene3D" id="3.90.1590.10">
    <property type="entry name" value="glutathione-dependent formaldehyde- activating enzyme (gfa)"/>
    <property type="match status" value="2"/>
</dbReference>
<dbReference type="InterPro" id="IPR011057">
    <property type="entry name" value="Mss4-like_sf"/>
</dbReference>
<organism evidence="7 8">
    <name type="scientific">Fragilariopsis cylindrus CCMP1102</name>
    <dbReference type="NCBI Taxonomy" id="635003"/>
    <lineage>
        <taxon>Eukaryota</taxon>
        <taxon>Sar</taxon>
        <taxon>Stramenopiles</taxon>
        <taxon>Ochrophyta</taxon>
        <taxon>Bacillariophyta</taxon>
        <taxon>Bacillariophyceae</taxon>
        <taxon>Bacillariophycidae</taxon>
        <taxon>Bacillariales</taxon>
        <taxon>Bacillariaceae</taxon>
        <taxon>Fragilariopsis</taxon>
    </lineage>
</organism>
<keyword evidence="8" id="KW-1185">Reference proteome</keyword>
<feature type="chain" id="PRO_5009192095" description="CENP-V/GFA domain-containing protein" evidence="5">
    <location>
        <begin position="30"/>
        <end position="376"/>
    </location>
</feature>
<dbReference type="PANTHER" id="PTHR33337:SF40">
    <property type="entry name" value="CENP-V_GFA DOMAIN-CONTAINING PROTEIN-RELATED"/>
    <property type="match status" value="1"/>
</dbReference>
<dbReference type="Pfam" id="PF04828">
    <property type="entry name" value="GFA"/>
    <property type="match status" value="2"/>
</dbReference>
<keyword evidence="3" id="KW-0862">Zinc</keyword>
<reference evidence="7 8" key="1">
    <citation type="submission" date="2016-09" db="EMBL/GenBank/DDBJ databases">
        <title>Extensive genetic diversity and differential bi-allelic expression allows diatom success in the polar Southern Ocean.</title>
        <authorList>
            <consortium name="DOE Joint Genome Institute"/>
            <person name="Mock T."/>
            <person name="Otillar R.P."/>
            <person name="Strauss J."/>
            <person name="Dupont C."/>
            <person name="Frickenhaus S."/>
            <person name="Maumus F."/>
            <person name="Mcmullan M."/>
            <person name="Sanges R."/>
            <person name="Schmutz J."/>
            <person name="Toseland A."/>
            <person name="Valas R."/>
            <person name="Veluchamy A."/>
            <person name="Ward B.J."/>
            <person name="Allen A."/>
            <person name="Barry K."/>
            <person name="Falciatore A."/>
            <person name="Ferrante M."/>
            <person name="Fortunato A.E."/>
            <person name="Gloeckner G."/>
            <person name="Gruber A."/>
            <person name="Hipkin R."/>
            <person name="Janech M."/>
            <person name="Kroth P."/>
            <person name="Leese F."/>
            <person name="Lindquist E."/>
            <person name="Lyon B.R."/>
            <person name="Martin J."/>
            <person name="Mayer C."/>
            <person name="Parker M."/>
            <person name="Quesneville H."/>
            <person name="Raymond J."/>
            <person name="Uhlig C."/>
            <person name="Valentin K.U."/>
            <person name="Worden A.Z."/>
            <person name="Armbrust E.V."/>
            <person name="Bowler C."/>
            <person name="Green B."/>
            <person name="Moulton V."/>
            <person name="Van Oosterhout C."/>
            <person name="Grigoriev I."/>
        </authorList>
    </citation>
    <scope>NUCLEOTIDE SEQUENCE [LARGE SCALE GENOMIC DNA]</scope>
    <source>
        <strain evidence="7 8">CCMP1102</strain>
    </source>
</reference>
<dbReference type="InterPro" id="IPR006913">
    <property type="entry name" value="CENP-V/GFA"/>
</dbReference>
<comment type="similarity">
    <text evidence="1">Belongs to the Gfa family.</text>
</comment>
<dbReference type="InParanoid" id="A0A1E7EPV0"/>
<name>A0A1E7EPV0_9STRA</name>
<dbReference type="AlphaFoldDB" id="A0A1E7EPV0"/>
<dbReference type="PROSITE" id="PS51891">
    <property type="entry name" value="CENP_V_GFA"/>
    <property type="match status" value="2"/>
</dbReference>
<evidence type="ECO:0000256" key="5">
    <source>
        <dbReference type="SAM" id="SignalP"/>
    </source>
</evidence>
<keyword evidence="5" id="KW-0732">Signal</keyword>
<sequence>MGKWLYSTQILLIVCYLLLEKSRHYPVLALSMPPITKTTIHSSCNCKKVVIEIQLREHQNANGNKADNDVINCHCSFCRKYHTSGYTSFLSVGKENVSVCHGNNKIGIFLSECEELGTVERWFCTECSSKLLSMPLPHDDTKNDSRDKIKKVGEKTTTTICYVNLGPIQDDEIISPDLLTRWKKRLEREENNLHHNDGGGGGVWVKALPPAAITTSSNTYINDDIINELDENPILWTGSCACGNCAYELTIDYPTELQHCYCHLCRELSGSGFMTWIPIEKQNFRWVNKKSCSLVRTTPFGRRHICMDCQGVMTIIYDDQPDHVWPSAGGLDDSSLPTTRIDMGNYLNRVCHICCRYQPAWLKIPDDGMEKIDDAC</sequence>
<dbReference type="Proteomes" id="UP000095751">
    <property type="component" value="Unassembled WGS sequence"/>
</dbReference>
<evidence type="ECO:0000313" key="7">
    <source>
        <dbReference type="EMBL" id="OEU07884.1"/>
    </source>
</evidence>
<dbReference type="GO" id="GO:0016846">
    <property type="term" value="F:carbon-sulfur lyase activity"/>
    <property type="evidence" value="ECO:0007669"/>
    <property type="project" value="InterPro"/>
</dbReference>
<keyword evidence="2" id="KW-0479">Metal-binding</keyword>
<evidence type="ECO:0000256" key="4">
    <source>
        <dbReference type="ARBA" id="ARBA00023239"/>
    </source>
</evidence>
<dbReference type="SUPFAM" id="SSF51316">
    <property type="entry name" value="Mss4-like"/>
    <property type="match status" value="2"/>
</dbReference>
<feature type="domain" description="CENP-V/GFA" evidence="6">
    <location>
        <begin position="40"/>
        <end position="183"/>
    </location>
</feature>
<evidence type="ECO:0000256" key="2">
    <source>
        <dbReference type="ARBA" id="ARBA00022723"/>
    </source>
</evidence>
<feature type="domain" description="CENP-V/GFA" evidence="6">
    <location>
        <begin position="236"/>
        <end position="347"/>
    </location>
</feature>
<dbReference type="PANTHER" id="PTHR33337">
    <property type="entry name" value="GFA DOMAIN-CONTAINING PROTEIN"/>
    <property type="match status" value="1"/>
</dbReference>